<feature type="chain" id="PRO_5039102106" evidence="2">
    <location>
        <begin position="21"/>
        <end position="190"/>
    </location>
</feature>
<feature type="signal peptide" evidence="2">
    <location>
        <begin position="1"/>
        <end position="20"/>
    </location>
</feature>
<organism evidence="3 4">
    <name type="scientific">Streptomyces montanisoli</name>
    <dbReference type="NCBI Taxonomy" id="2798581"/>
    <lineage>
        <taxon>Bacteria</taxon>
        <taxon>Bacillati</taxon>
        <taxon>Actinomycetota</taxon>
        <taxon>Actinomycetes</taxon>
        <taxon>Kitasatosporales</taxon>
        <taxon>Streptomycetaceae</taxon>
        <taxon>Streptomyces</taxon>
    </lineage>
</organism>
<keyword evidence="4" id="KW-1185">Reference proteome</keyword>
<dbReference type="PROSITE" id="PS51257">
    <property type="entry name" value="PROKAR_LIPOPROTEIN"/>
    <property type="match status" value="1"/>
</dbReference>
<name>A0A940MCG6_9ACTN</name>
<dbReference type="EMBL" id="JAGIQL010000006">
    <property type="protein sequence ID" value="MBP0456496.1"/>
    <property type="molecule type" value="Genomic_DNA"/>
</dbReference>
<protein>
    <submittedName>
        <fullName evidence="3">Small secreted protein</fullName>
    </submittedName>
</protein>
<keyword evidence="2" id="KW-0732">Signal</keyword>
<dbReference type="RefSeq" id="WP_209338281.1">
    <property type="nucleotide sequence ID" value="NZ_JAGIQL010000006.1"/>
</dbReference>
<accession>A0A940MCG6</accession>
<evidence type="ECO:0000256" key="1">
    <source>
        <dbReference type="SAM" id="MobiDB-lite"/>
    </source>
</evidence>
<dbReference type="Proteomes" id="UP000670475">
    <property type="component" value="Unassembled WGS sequence"/>
</dbReference>
<reference evidence="3" key="1">
    <citation type="submission" date="2021-03" db="EMBL/GenBank/DDBJ databases">
        <title>Whole genome sequence of Streptomyces bomunensis MMS17-BM035.</title>
        <authorList>
            <person name="Lee J.H."/>
        </authorList>
    </citation>
    <scope>NUCLEOTIDE SEQUENCE</scope>
    <source>
        <strain evidence="3">MMS17-BM035</strain>
    </source>
</reference>
<dbReference type="AlphaFoldDB" id="A0A940MCG6"/>
<gene>
    <name evidence="3" type="ORF">JFN87_03130</name>
</gene>
<evidence type="ECO:0000313" key="3">
    <source>
        <dbReference type="EMBL" id="MBP0456496.1"/>
    </source>
</evidence>
<feature type="compositionally biased region" description="Low complexity" evidence="1">
    <location>
        <begin position="181"/>
        <end position="190"/>
    </location>
</feature>
<evidence type="ECO:0000313" key="4">
    <source>
        <dbReference type="Proteomes" id="UP000670475"/>
    </source>
</evidence>
<sequence length="190" mass="19154">MKKKLAATLSGGAVVLLTLAGCGNDNKVNDWAKGFCDRVQPQQQSIADANAAIVKATTTASSPAEVQKVDSSAFETNAKAYKALASAVKAAGAPPVDNGAATQKAAVKELNQTSAAYTQLKAKVDALDTKDQAKFAQGLGDVSTELGKLSSGGGDALRKLQSGELGKAIANQPSCQKKKSPSGAASSSAS</sequence>
<feature type="region of interest" description="Disordered" evidence="1">
    <location>
        <begin position="168"/>
        <end position="190"/>
    </location>
</feature>
<proteinExistence type="predicted"/>
<comment type="caution">
    <text evidence="3">The sequence shown here is derived from an EMBL/GenBank/DDBJ whole genome shotgun (WGS) entry which is preliminary data.</text>
</comment>
<evidence type="ECO:0000256" key="2">
    <source>
        <dbReference type="SAM" id="SignalP"/>
    </source>
</evidence>